<reference evidence="3 4" key="1">
    <citation type="submission" date="2016-04" db="EMBL/GenBank/DDBJ databases">
        <title>A degradative enzymes factory behind the ericoid mycorrhizal symbiosis.</title>
        <authorList>
            <consortium name="DOE Joint Genome Institute"/>
            <person name="Martino E."/>
            <person name="Morin E."/>
            <person name="Grelet G."/>
            <person name="Kuo A."/>
            <person name="Kohler A."/>
            <person name="Daghino S."/>
            <person name="Barry K."/>
            <person name="Choi C."/>
            <person name="Cichocki N."/>
            <person name="Clum A."/>
            <person name="Copeland A."/>
            <person name="Hainaut M."/>
            <person name="Haridas S."/>
            <person name="Labutti K."/>
            <person name="Lindquist E."/>
            <person name="Lipzen A."/>
            <person name="Khouja H.-R."/>
            <person name="Murat C."/>
            <person name="Ohm R."/>
            <person name="Olson A."/>
            <person name="Spatafora J."/>
            <person name="Veneault-Fourrey C."/>
            <person name="Henrissat B."/>
            <person name="Grigoriev I."/>
            <person name="Martin F."/>
            <person name="Perotto S."/>
        </authorList>
    </citation>
    <scope>NUCLEOTIDE SEQUENCE [LARGE SCALE GENOMIC DNA]</scope>
    <source>
        <strain evidence="3 4">F</strain>
    </source>
</reference>
<organism evidence="3 4">
    <name type="scientific">Hyaloscypha variabilis (strain UAMH 11265 / GT02V1 / F)</name>
    <name type="common">Meliniomyces variabilis</name>
    <dbReference type="NCBI Taxonomy" id="1149755"/>
    <lineage>
        <taxon>Eukaryota</taxon>
        <taxon>Fungi</taxon>
        <taxon>Dikarya</taxon>
        <taxon>Ascomycota</taxon>
        <taxon>Pezizomycotina</taxon>
        <taxon>Leotiomycetes</taxon>
        <taxon>Helotiales</taxon>
        <taxon>Hyaloscyphaceae</taxon>
        <taxon>Hyaloscypha</taxon>
        <taxon>Hyaloscypha variabilis</taxon>
    </lineage>
</organism>
<dbReference type="InterPro" id="IPR056884">
    <property type="entry name" value="NPHP3-like_N"/>
</dbReference>
<dbReference type="EMBL" id="KZ613959">
    <property type="protein sequence ID" value="PMD32354.1"/>
    <property type="molecule type" value="Genomic_DNA"/>
</dbReference>
<dbReference type="Proteomes" id="UP000235786">
    <property type="component" value="Unassembled WGS sequence"/>
</dbReference>
<dbReference type="PANTHER" id="PTHR10622:SF13">
    <property type="entry name" value="NACHT DOMAIN-CONTAINING PROTEIN"/>
    <property type="match status" value="1"/>
</dbReference>
<feature type="domain" description="Nephrocystin 3-like N-terminal" evidence="2">
    <location>
        <begin position="184"/>
        <end position="346"/>
    </location>
</feature>
<dbReference type="PANTHER" id="PTHR10622">
    <property type="entry name" value="HET DOMAIN-CONTAINING PROTEIN"/>
    <property type="match status" value="1"/>
</dbReference>
<dbReference type="OrthoDB" id="1577640at2759"/>
<keyword evidence="4" id="KW-1185">Reference proteome</keyword>
<dbReference type="STRING" id="1149755.A0A2J6R1G1"/>
<evidence type="ECO:0000313" key="4">
    <source>
        <dbReference type="Proteomes" id="UP000235786"/>
    </source>
</evidence>
<evidence type="ECO:0000313" key="3">
    <source>
        <dbReference type="EMBL" id="PMD32354.1"/>
    </source>
</evidence>
<protein>
    <recommendedName>
        <fullName evidence="2">Nephrocystin 3-like N-terminal domain-containing protein</fullName>
    </recommendedName>
</protein>
<gene>
    <name evidence="3" type="ORF">L207DRAFT_500055</name>
</gene>
<accession>A0A2J6R1G1</accession>
<dbReference type="AlphaFoldDB" id="A0A2J6R1G1"/>
<sequence length="410" mass="47349">MFHWYRKAARCYVYLSDVSVHNFDQDTRPSSSKSNFMQSRWFSRGWTLQELLAPASVEFFSHEGEQLGDKRSLEKEIIETTEINVLALRGYPLSRFSIADRMSWAAKRTTKREEDNAYCLLGIFGVYMPLIYGEGKGAFTRLIEEVNKSSKSYHRLDLEFLRWLKSHDPYTNHLAAQRKKQAHTGSWFLHGEQYTAWQCGKIPLLWISGSRIRILLIISSTIIENLLENSVTDTSAMMAYYYFDFSEADKRTLGSFVRSLLIQLTVNLPGIPQELFNLYIRSREMNQEPSTESLREVLRGILIRSTKAIIVVDALDECSEPEELVEFIGEMKSWRTANLRLLVVSRQHFEGTDAMEDLHPVHVSIQDEVANNDILAFVKEILSKDIKLRQWPQGVKKQIETALISKSNGM</sequence>
<keyword evidence="1" id="KW-0677">Repeat</keyword>
<dbReference type="Pfam" id="PF24883">
    <property type="entry name" value="NPHP3_N"/>
    <property type="match status" value="1"/>
</dbReference>
<evidence type="ECO:0000259" key="2">
    <source>
        <dbReference type="Pfam" id="PF24883"/>
    </source>
</evidence>
<proteinExistence type="predicted"/>
<evidence type="ECO:0000256" key="1">
    <source>
        <dbReference type="ARBA" id="ARBA00022737"/>
    </source>
</evidence>
<name>A0A2J6R1G1_HYAVF</name>